<sequence length="117" mass="13552">MSSHVRESPPLLPHEIWRHIFELATHVPGVLDPVFDDPFESGAPFNLGIGWRYKEQEHHSILKSINTKSIFVRVCRRWHALALPLLYQVAVIPFSMSSRDKVSQTCPYQDPMFAVWI</sequence>
<dbReference type="AlphaFoldDB" id="W4K0J0"/>
<gene>
    <name evidence="1" type="ORF">HETIRDRAFT_453766</name>
</gene>
<dbReference type="InParanoid" id="W4K0J0"/>
<evidence type="ECO:0000313" key="2">
    <source>
        <dbReference type="Proteomes" id="UP000030671"/>
    </source>
</evidence>
<reference evidence="1 2" key="1">
    <citation type="journal article" date="2012" name="New Phytol.">
        <title>Insight into trade-off between wood decay and parasitism from the genome of a fungal forest pathogen.</title>
        <authorList>
            <person name="Olson A."/>
            <person name="Aerts A."/>
            <person name="Asiegbu F."/>
            <person name="Belbahri L."/>
            <person name="Bouzid O."/>
            <person name="Broberg A."/>
            <person name="Canback B."/>
            <person name="Coutinho P.M."/>
            <person name="Cullen D."/>
            <person name="Dalman K."/>
            <person name="Deflorio G."/>
            <person name="van Diepen L.T."/>
            <person name="Dunand C."/>
            <person name="Duplessis S."/>
            <person name="Durling M."/>
            <person name="Gonthier P."/>
            <person name="Grimwood J."/>
            <person name="Fossdal C.G."/>
            <person name="Hansson D."/>
            <person name="Henrissat B."/>
            <person name="Hietala A."/>
            <person name="Himmelstrand K."/>
            <person name="Hoffmeister D."/>
            <person name="Hogberg N."/>
            <person name="James T.Y."/>
            <person name="Karlsson M."/>
            <person name="Kohler A."/>
            <person name="Kues U."/>
            <person name="Lee Y.H."/>
            <person name="Lin Y.C."/>
            <person name="Lind M."/>
            <person name="Lindquist E."/>
            <person name="Lombard V."/>
            <person name="Lucas S."/>
            <person name="Lunden K."/>
            <person name="Morin E."/>
            <person name="Murat C."/>
            <person name="Park J."/>
            <person name="Raffaello T."/>
            <person name="Rouze P."/>
            <person name="Salamov A."/>
            <person name="Schmutz J."/>
            <person name="Solheim H."/>
            <person name="Stahlberg J."/>
            <person name="Velez H."/>
            <person name="de Vries R.P."/>
            <person name="Wiebenga A."/>
            <person name="Woodward S."/>
            <person name="Yakovlev I."/>
            <person name="Garbelotto M."/>
            <person name="Martin F."/>
            <person name="Grigoriev I.V."/>
            <person name="Stenlid J."/>
        </authorList>
    </citation>
    <scope>NUCLEOTIDE SEQUENCE [LARGE SCALE GENOMIC DNA]</scope>
    <source>
        <strain evidence="1 2">TC 32-1</strain>
    </source>
</reference>
<name>W4K0J0_HETIT</name>
<dbReference type="RefSeq" id="XP_009549571.1">
    <property type="nucleotide sequence ID" value="XM_009551276.1"/>
</dbReference>
<evidence type="ECO:0008006" key="3">
    <source>
        <dbReference type="Google" id="ProtNLM"/>
    </source>
</evidence>
<dbReference type="OrthoDB" id="3256525at2759"/>
<dbReference type="Proteomes" id="UP000030671">
    <property type="component" value="Unassembled WGS sequence"/>
</dbReference>
<protein>
    <recommendedName>
        <fullName evidence="3">F-box domain-containing protein</fullName>
    </recommendedName>
</protein>
<dbReference type="KEGG" id="hir:HETIRDRAFT_453766"/>
<keyword evidence="2" id="KW-1185">Reference proteome</keyword>
<dbReference type="EMBL" id="KI925461">
    <property type="protein sequence ID" value="ETW79328.1"/>
    <property type="molecule type" value="Genomic_DNA"/>
</dbReference>
<evidence type="ECO:0000313" key="1">
    <source>
        <dbReference type="EMBL" id="ETW79328.1"/>
    </source>
</evidence>
<dbReference type="HOGENOM" id="CLU_2085134_0_0_1"/>
<organism evidence="1 2">
    <name type="scientific">Heterobasidion irregulare (strain TC 32-1)</name>
    <dbReference type="NCBI Taxonomy" id="747525"/>
    <lineage>
        <taxon>Eukaryota</taxon>
        <taxon>Fungi</taxon>
        <taxon>Dikarya</taxon>
        <taxon>Basidiomycota</taxon>
        <taxon>Agaricomycotina</taxon>
        <taxon>Agaricomycetes</taxon>
        <taxon>Russulales</taxon>
        <taxon>Bondarzewiaceae</taxon>
        <taxon>Heterobasidion</taxon>
        <taxon>Heterobasidion annosum species complex</taxon>
    </lineage>
</organism>
<accession>W4K0J0</accession>
<dbReference type="GeneID" id="20676417"/>
<proteinExistence type="predicted"/>